<sequence>MLFLHYWYFISQNFSPFSQQAFIFLMLHFLPAQNY</sequence>
<dbReference type="EMBL" id="JYDO01001433">
    <property type="protein sequence ID" value="KRZ64143.1"/>
    <property type="molecule type" value="Genomic_DNA"/>
</dbReference>
<gene>
    <name evidence="1" type="ORF">T10_11507</name>
</gene>
<dbReference type="Proteomes" id="UP000054843">
    <property type="component" value="Unassembled WGS sequence"/>
</dbReference>
<evidence type="ECO:0000313" key="1">
    <source>
        <dbReference type="EMBL" id="KRZ64143.1"/>
    </source>
</evidence>
<reference evidence="1 2" key="1">
    <citation type="submission" date="2015-01" db="EMBL/GenBank/DDBJ databases">
        <title>Evolution of Trichinella species and genotypes.</title>
        <authorList>
            <person name="Korhonen P.K."/>
            <person name="Edoardo P."/>
            <person name="Giuseppe L.R."/>
            <person name="Gasser R.B."/>
        </authorList>
    </citation>
    <scope>NUCLEOTIDE SEQUENCE [LARGE SCALE GENOMIC DNA]</scope>
    <source>
        <strain evidence="1">ISS1980</strain>
    </source>
</reference>
<name>A0A0V1LXB6_9BILA</name>
<evidence type="ECO:0000313" key="2">
    <source>
        <dbReference type="Proteomes" id="UP000054843"/>
    </source>
</evidence>
<dbReference type="AlphaFoldDB" id="A0A0V1LXB6"/>
<proteinExistence type="predicted"/>
<organism evidence="1 2">
    <name type="scientific">Trichinella papuae</name>
    <dbReference type="NCBI Taxonomy" id="268474"/>
    <lineage>
        <taxon>Eukaryota</taxon>
        <taxon>Metazoa</taxon>
        <taxon>Ecdysozoa</taxon>
        <taxon>Nematoda</taxon>
        <taxon>Enoplea</taxon>
        <taxon>Dorylaimia</taxon>
        <taxon>Trichinellida</taxon>
        <taxon>Trichinellidae</taxon>
        <taxon>Trichinella</taxon>
    </lineage>
</organism>
<keyword evidence="2" id="KW-1185">Reference proteome</keyword>
<accession>A0A0V1LXB6</accession>
<comment type="caution">
    <text evidence="1">The sequence shown here is derived from an EMBL/GenBank/DDBJ whole genome shotgun (WGS) entry which is preliminary data.</text>
</comment>
<protein>
    <submittedName>
        <fullName evidence="1">Uncharacterized protein</fullName>
    </submittedName>
</protein>